<dbReference type="OrthoDB" id="1466769at2"/>
<dbReference type="AlphaFoldDB" id="H2BQT9"/>
<dbReference type="EMBL" id="JH594605">
    <property type="protein sequence ID" value="EHQ04258.1"/>
    <property type="molecule type" value="Genomic_DNA"/>
</dbReference>
<evidence type="ECO:0008006" key="3">
    <source>
        <dbReference type="Google" id="ProtNLM"/>
    </source>
</evidence>
<evidence type="ECO:0000313" key="2">
    <source>
        <dbReference type="Proteomes" id="UP000003844"/>
    </source>
</evidence>
<dbReference type="HOGENOM" id="CLU_087561_0_0_10"/>
<dbReference type="RefSeq" id="WP_006987150.1">
    <property type="nucleotide sequence ID" value="NZ_JH594605.1"/>
</dbReference>
<sequence>MKDRLTQQLQGFIRTPALWKNRDVFGLQQFEFPKYSLPENIDLQKELPDLTTNYVLGKRMERFFEFLLNYSKNIQVLKSNIQIQQEKITLGEIDFLAKDIFLDQKYHIELVYKFYVYDPSYENELERWIGPNRKDSLLQKIEKLKKQQFPILFKPETKKMLSLFGLKAEELVQSVCFKASLFIPKGIQYQHLLLLNQNCIVGFWIHFEEFTSEEYSGYNYYIPKKQDWPVHPEFTGKWFSYSEIKKEILVQHQKKKSPLVWIKKDSREYERIFIVWW</sequence>
<organism evidence="1 2">
    <name type="scientific">Gillisia limnaea (strain DSM 15749 / LMG 21470 / R-8282)</name>
    <dbReference type="NCBI Taxonomy" id="865937"/>
    <lineage>
        <taxon>Bacteria</taxon>
        <taxon>Pseudomonadati</taxon>
        <taxon>Bacteroidota</taxon>
        <taxon>Flavobacteriia</taxon>
        <taxon>Flavobacteriales</taxon>
        <taxon>Flavobacteriaceae</taxon>
        <taxon>Gillisia</taxon>
    </lineage>
</organism>
<proteinExistence type="predicted"/>
<dbReference type="Pfam" id="PF08907">
    <property type="entry name" value="DUF1853"/>
    <property type="match status" value="1"/>
</dbReference>
<keyword evidence="2" id="KW-1185">Reference proteome</keyword>
<protein>
    <recommendedName>
        <fullName evidence="3">DUF1853 family protein</fullName>
    </recommendedName>
</protein>
<gene>
    <name evidence="1" type="ORF">Gilli_0100</name>
</gene>
<dbReference type="Proteomes" id="UP000003844">
    <property type="component" value="Unassembled WGS sequence"/>
</dbReference>
<accession>H2BQT9</accession>
<dbReference type="InterPro" id="IPR015003">
    <property type="entry name" value="DUF1853"/>
</dbReference>
<dbReference type="eggNOG" id="COG3782">
    <property type="taxonomic scope" value="Bacteria"/>
</dbReference>
<name>H2BQT9_GILLR</name>
<reference evidence="2" key="1">
    <citation type="journal article" date="2012" name="Stand. Genomic Sci.">
        <title>Genome sequence of the Antarctic rhodopsins-containing flavobacterium Gillisia limnaea type strain (R-8282(T)).</title>
        <authorList>
            <person name="Riedel T."/>
            <person name="Held B."/>
            <person name="Nolan M."/>
            <person name="Lucas S."/>
            <person name="Lapidus A."/>
            <person name="Tice H."/>
            <person name="Del Rio T.G."/>
            <person name="Cheng J.F."/>
            <person name="Han C."/>
            <person name="Tapia R."/>
            <person name="Goodwin L.A."/>
            <person name="Pitluck S."/>
            <person name="Liolios K."/>
            <person name="Mavromatis K."/>
            <person name="Pagani I."/>
            <person name="Ivanova N."/>
            <person name="Mikhailova N."/>
            <person name="Pati A."/>
            <person name="Chen A."/>
            <person name="Palaniappan K."/>
            <person name="Land M."/>
            <person name="Rohde M."/>
            <person name="Tindall B.J."/>
            <person name="Detter J.C."/>
            <person name="Goker M."/>
            <person name="Bristow J."/>
            <person name="Eisen J.A."/>
            <person name="Markowitz V."/>
            <person name="Hugenholtz P."/>
            <person name="Kyrpides N.C."/>
            <person name="Klenk H.P."/>
            <person name="Woyke T."/>
        </authorList>
    </citation>
    <scope>NUCLEOTIDE SEQUENCE [LARGE SCALE GENOMIC DNA]</scope>
    <source>
        <strain evidence="2">DSM 15749 / LMG 21470 / R-8282</strain>
    </source>
</reference>
<dbReference type="STRING" id="865937.Gilli_0100"/>
<evidence type="ECO:0000313" key="1">
    <source>
        <dbReference type="EMBL" id="EHQ04258.1"/>
    </source>
</evidence>